<keyword evidence="1" id="KW-0175">Coiled coil</keyword>
<reference evidence="2" key="1">
    <citation type="journal article" date="2021" name="PeerJ">
        <title>Extensive microbial diversity within the chicken gut microbiome revealed by metagenomics and culture.</title>
        <authorList>
            <person name="Gilroy R."/>
            <person name="Ravi A."/>
            <person name="Getino M."/>
            <person name="Pursley I."/>
            <person name="Horton D.L."/>
            <person name="Alikhan N.F."/>
            <person name="Baker D."/>
            <person name="Gharbi K."/>
            <person name="Hall N."/>
            <person name="Watson M."/>
            <person name="Adriaenssens E.M."/>
            <person name="Foster-Nyarko E."/>
            <person name="Jarju S."/>
            <person name="Secka A."/>
            <person name="Antonio M."/>
            <person name="Oren A."/>
            <person name="Chaudhuri R.R."/>
            <person name="La Ragione R."/>
            <person name="Hildebrand F."/>
            <person name="Pallen M.J."/>
        </authorList>
    </citation>
    <scope>NUCLEOTIDE SEQUENCE</scope>
    <source>
        <strain evidence="2">CHK179-5677</strain>
    </source>
</reference>
<dbReference type="Gene3D" id="1.20.5.2950">
    <property type="match status" value="1"/>
</dbReference>
<name>A0A921MP50_9FIRM</name>
<comment type="caution">
    <text evidence="2">The sequence shown here is derived from an EMBL/GenBank/DDBJ whole genome shotgun (WGS) entry which is preliminary data.</text>
</comment>
<protein>
    <submittedName>
        <fullName evidence="2">Uncharacterized protein</fullName>
    </submittedName>
</protein>
<dbReference type="Proteomes" id="UP000760668">
    <property type="component" value="Unassembled WGS sequence"/>
</dbReference>
<evidence type="ECO:0000256" key="1">
    <source>
        <dbReference type="SAM" id="Coils"/>
    </source>
</evidence>
<evidence type="ECO:0000313" key="2">
    <source>
        <dbReference type="EMBL" id="HJG87835.1"/>
    </source>
</evidence>
<gene>
    <name evidence="2" type="ORF">K8V01_12590</name>
</gene>
<proteinExistence type="predicted"/>
<dbReference type="RefSeq" id="WP_294536586.1">
    <property type="nucleotide sequence ID" value="NZ_DYUC01000128.1"/>
</dbReference>
<reference evidence="2" key="2">
    <citation type="submission" date="2021-09" db="EMBL/GenBank/DDBJ databases">
        <authorList>
            <person name="Gilroy R."/>
        </authorList>
    </citation>
    <scope>NUCLEOTIDE SEQUENCE</scope>
    <source>
        <strain evidence="2">CHK179-5677</strain>
    </source>
</reference>
<dbReference type="AlphaFoldDB" id="A0A921MP50"/>
<dbReference type="EMBL" id="DYUC01000128">
    <property type="protein sequence ID" value="HJG87835.1"/>
    <property type="molecule type" value="Genomic_DNA"/>
</dbReference>
<feature type="coiled-coil region" evidence="1">
    <location>
        <begin position="64"/>
        <end position="91"/>
    </location>
</feature>
<organism evidence="2 3">
    <name type="scientific">Pseudoflavonifractor capillosus</name>
    <dbReference type="NCBI Taxonomy" id="106588"/>
    <lineage>
        <taxon>Bacteria</taxon>
        <taxon>Bacillati</taxon>
        <taxon>Bacillota</taxon>
        <taxon>Clostridia</taxon>
        <taxon>Eubacteriales</taxon>
        <taxon>Oscillospiraceae</taxon>
        <taxon>Pseudoflavonifractor</taxon>
    </lineage>
</organism>
<sequence>METEYIDLVSRIIAAEHTAQEIAREAQEKQQSLDADLERDISRMREDYFARAKHRIEVVEKAERKGAEEDIAKLDKRLKDAMDKVERAYQQNKDQWVDTLFLKIVGGRS</sequence>
<accession>A0A921MP50</accession>
<evidence type="ECO:0000313" key="3">
    <source>
        <dbReference type="Proteomes" id="UP000760668"/>
    </source>
</evidence>